<dbReference type="OrthoDB" id="3831391at2"/>
<dbReference type="EMBL" id="VFMM01000001">
    <property type="protein sequence ID" value="TQJ19722.1"/>
    <property type="molecule type" value="Genomic_DNA"/>
</dbReference>
<organism evidence="1 2">
    <name type="scientific">Kribbella jejuensis</name>
    <dbReference type="NCBI Taxonomy" id="236068"/>
    <lineage>
        <taxon>Bacteria</taxon>
        <taxon>Bacillati</taxon>
        <taxon>Actinomycetota</taxon>
        <taxon>Actinomycetes</taxon>
        <taxon>Propionibacteriales</taxon>
        <taxon>Kribbellaceae</taxon>
        <taxon>Kribbella</taxon>
    </lineage>
</organism>
<gene>
    <name evidence="1" type="ORF">FB475_3896</name>
</gene>
<reference evidence="1 2" key="1">
    <citation type="submission" date="2019-06" db="EMBL/GenBank/DDBJ databases">
        <title>Sequencing the genomes of 1000 actinobacteria strains.</title>
        <authorList>
            <person name="Klenk H.-P."/>
        </authorList>
    </citation>
    <scope>NUCLEOTIDE SEQUENCE [LARGE SCALE GENOMIC DNA]</scope>
    <source>
        <strain evidence="1 2">DSM 17305</strain>
    </source>
</reference>
<keyword evidence="2" id="KW-1185">Reference proteome</keyword>
<dbReference type="Proteomes" id="UP000316298">
    <property type="component" value="Unassembled WGS sequence"/>
</dbReference>
<protein>
    <submittedName>
        <fullName evidence="1">Uncharacterized protein</fullName>
    </submittedName>
</protein>
<accession>A0A542EWJ8</accession>
<dbReference type="AlphaFoldDB" id="A0A542EWJ8"/>
<name>A0A542EWJ8_9ACTN</name>
<evidence type="ECO:0000313" key="2">
    <source>
        <dbReference type="Proteomes" id="UP000316298"/>
    </source>
</evidence>
<proteinExistence type="predicted"/>
<dbReference type="RefSeq" id="WP_141857622.1">
    <property type="nucleotide sequence ID" value="NZ_VFMM01000001.1"/>
</dbReference>
<evidence type="ECO:0000313" key="1">
    <source>
        <dbReference type="EMBL" id="TQJ19722.1"/>
    </source>
</evidence>
<sequence length="175" mass="19551">MSLGVDVIKEAGPYVVGLAGLAFGFANARLPGREARHHARVEGLYPEMLDALDQLVRHTVTFLAPGGPVRLDPDMQVPNPKLVDAISARVEIFASRPVREAWNAAIQPVLEVRLRKNSPEELLTELDGPDVRPTQVEARLWETYEAARIKLVEEIRRGLAVPGRRRLMPRRKTQP</sequence>
<comment type="caution">
    <text evidence="1">The sequence shown here is derived from an EMBL/GenBank/DDBJ whole genome shotgun (WGS) entry which is preliminary data.</text>
</comment>